<accession>A0ABP8PCW8</accession>
<comment type="caution">
    <text evidence="1">The sequence shown here is derived from an EMBL/GenBank/DDBJ whole genome shotgun (WGS) entry which is preliminary data.</text>
</comment>
<organism evidence="1 2">
    <name type="scientific">Rhodococcus olei</name>
    <dbReference type="NCBI Taxonomy" id="2161675"/>
    <lineage>
        <taxon>Bacteria</taxon>
        <taxon>Bacillati</taxon>
        <taxon>Actinomycetota</taxon>
        <taxon>Actinomycetes</taxon>
        <taxon>Mycobacteriales</taxon>
        <taxon>Nocardiaceae</taxon>
        <taxon>Rhodococcus</taxon>
    </lineage>
</organism>
<proteinExistence type="predicted"/>
<gene>
    <name evidence="1" type="ORF">GCM10023094_36830</name>
</gene>
<dbReference type="EMBL" id="BAABFB010000059">
    <property type="protein sequence ID" value="GAA4484181.1"/>
    <property type="molecule type" value="Genomic_DNA"/>
</dbReference>
<evidence type="ECO:0000313" key="2">
    <source>
        <dbReference type="Proteomes" id="UP001501183"/>
    </source>
</evidence>
<evidence type="ECO:0000313" key="1">
    <source>
        <dbReference type="EMBL" id="GAA4484181.1"/>
    </source>
</evidence>
<keyword evidence="2" id="KW-1185">Reference proteome</keyword>
<reference evidence="2" key="1">
    <citation type="journal article" date="2019" name="Int. J. Syst. Evol. Microbiol.">
        <title>The Global Catalogue of Microorganisms (GCM) 10K type strain sequencing project: providing services to taxonomists for standard genome sequencing and annotation.</title>
        <authorList>
            <consortium name="The Broad Institute Genomics Platform"/>
            <consortium name="The Broad Institute Genome Sequencing Center for Infectious Disease"/>
            <person name="Wu L."/>
            <person name="Ma J."/>
        </authorList>
    </citation>
    <scope>NUCLEOTIDE SEQUENCE [LARGE SCALE GENOMIC DNA]</scope>
    <source>
        <strain evidence="2">JCM 32206</strain>
    </source>
</reference>
<name>A0ABP8PCW8_9NOCA</name>
<dbReference type="Proteomes" id="UP001501183">
    <property type="component" value="Unassembled WGS sequence"/>
</dbReference>
<protein>
    <submittedName>
        <fullName evidence="1">Uncharacterized protein</fullName>
    </submittedName>
</protein>
<sequence>MFVGASTIWTPAPANLSESISGSPAAQAAGDGAVLLGTACLRATALFWKLVGARRARRSLATCALRAARTSPNDVVERHPH</sequence>